<protein>
    <submittedName>
        <fullName evidence="1">Uncharacterized protein</fullName>
    </submittedName>
</protein>
<evidence type="ECO:0000313" key="1">
    <source>
        <dbReference type="EMBL" id="KAF6816945.1"/>
    </source>
</evidence>
<dbReference type="EMBL" id="WIGN01000024">
    <property type="protein sequence ID" value="KAF6816945.1"/>
    <property type="molecule type" value="Genomic_DNA"/>
</dbReference>
<comment type="caution">
    <text evidence="1">The sequence shown here is derived from an EMBL/GenBank/DDBJ whole genome shotgun (WGS) entry which is preliminary data.</text>
</comment>
<accession>A0A8H6JQH4</accession>
<evidence type="ECO:0000313" key="2">
    <source>
        <dbReference type="Proteomes" id="UP000652219"/>
    </source>
</evidence>
<proteinExistence type="predicted"/>
<organism evidence="1 2">
    <name type="scientific">Colletotrichum sojae</name>
    <dbReference type="NCBI Taxonomy" id="2175907"/>
    <lineage>
        <taxon>Eukaryota</taxon>
        <taxon>Fungi</taxon>
        <taxon>Dikarya</taxon>
        <taxon>Ascomycota</taxon>
        <taxon>Pezizomycotina</taxon>
        <taxon>Sordariomycetes</taxon>
        <taxon>Hypocreomycetidae</taxon>
        <taxon>Glomerellales</taxon>
        <taxon>Glomerellaceae</taxon>
        <taxon>Colletotrichum</taxon>
        <taxon>Colletotrichum orchidearum species complex</taxon>
    </lineage>
</organism>
<keyword evidence="2" id="KW-1185">Reference proteome</keyword>
<sequence>MSLEEDLQQQSPIGLVSHNDRILQSRWAPIHASLIDLTDQQGHRAVEACSRCMLVETGLLPRAKNHPNRRDATDCWSCTRLRRALGYPTVTPMASANQGRPYSPDSDGFAAPDNVIASFGIGKPTKTVSEQEIGTLLWSQSLVYLDLKAVDD</sequence>
<reference evidence="1 2" key="1">
    <citation type="journal article" date="2020" name="Phytopathology">
        <title>Genome Sequence Resources of Colletotrichum truncatum, C. plurivorum, C. musicola, and C. sojae: Four Species Pathogenic to Soybean (Glycine max).</title>
        <authorList>
            <person name="Rogerio F."/>
            <person name="Boufleur T.R."/>
            <person name="Ciampi-Guillardi M."/>
            <person name="Sukno S.A."/>
            <person name="Thon M.R."/>
            <person name="Massola Junior N.S."/>
            <person name="Baroncelli R."/>
        </authorList>
    </citation>
    <scope>NUCLEOTIDE SEQUENCE [LARGE SCALE GENOMIC DNA]</scope>
    <source>
        <strain evidence="1 2">LFN0009</strain>
    </source>
</reference>
<dbReference type="AlphaFoldDB" id="A0A8H6JQH4"/>
<gene>
    <name evidence="1" type="ORF">CSOJ01_02642</name>
</gene>
<name>A0A8H6JQH4_9PEZI</name>
<dbReference type="Proteomes" id="UP000652219">
    <property type="component" value="Unassembled WGS sequence"/>
</dbReference>